<evidence type="ECO:0000256" key="1">
    <source>
        <dbReference type="ARBA" id="ARBA00022473"/>
    </source>
</evidence>
<dbReference type="Pfam" id="PF00612">
    <property type="entry name" value="IQ"/>
    <property type="match status" value="5"/>
</dbReference>
<feature type="region of interest" description="Disordered" evidence="6">
    <location>
        <begin position="123"/>
        <end position="143"/>
    </location>
</feature>
<keyword evidence="8" id="KW-1185">Reference proteome</keyword>
<reference evidence="7" key="1">
    <citation type="submission" date="2025-08" db="UniProtKB">
        <authorList>
            <consortium name="Ensembl"/>
        </authorList>
    </citation>
    <scope>IDENTIFICATION</scope>
</reference>
<accession>A0A8C6W7A8</accession>
<dbReference type="InterPro" id="IPR027417">
    <property type="entry name" value="P-loop_NTPase"/>
</dbReference>
<dbReference type="PANTHER" id="PTHR22590:SF2">
    <property type="entry name" value="IQ DOMAIN-CONTAINING PROTEIN N"/>
    <property type="match status" value="1"/>
</dbReference>
<comment type="subunit">
    <text evidence="4">Interacts with calmodulin.</text>
</comment>
<evidence type="ECO:0000256" key="5">
    <source>
        <dbReference type="ARBA" id="ARBA00070684"/>
    </source>
</evidence>
<comment type="function">
    <text evidence="3">Essential for spermiogenesis and fertilization. May be required for manchette assembly in elongating spermatids.</text>
</comment>
<feature type="compositionally biased region" description="Polar residues" evidence="6">
    <location>
        <begin position="1"/>
        <end position="10"/>
    </location>
</feature>
<feature type="region of interest" description="Disordered" evidence="6">
    <location>
        <begin position="1"/>
        <end position="20"/>
    </location>
</feature>
<dbReference type="PANTHER" id="PTHR22590">
    <property type="entry name" value="MYOSIN MOTOR DOMAIN-CONTAINING PROTEIN"/>
    <property type="match status" value="1"/>
</dbReference>
<evidence type="ECO:0000256" key="4">
    <source>
        <dbReference type="ARBA" id="ARBA00063186"/>
    </source>
</evidence>
<dbReference type="InterPro" id="IPR052318">
    <property type="entry name" value="CellDiv_DevSignal_Domain"/>
</dbReference>
<keyword evidence="2" id="KW-0677">Repeat</keyword>
<feature type="region of interest" description="Disordered" evidence="6">
    <location>
        <begin position="264"/>
        <end position="286"/>
    </location>
</feature>
<reference evidence="7" key="2">
    <citation type="submission" date="2025-09" db="UniProtKB">
        <authorList>
            <consortium name="Ensembl"/>
        </authorList>
    </citation>
    <scope>IDENTIFICATION</scope>
</reference>
<dbReference type="GO" id="GO:0007286">
    <property type="term" value="P:spermatid development"/>
    <property type="evidence" value="ECO:0007669"/>
    <property type="project" value="UniProtKB-ARBA"/>
</dbReference>
<dbReference type="InterPro" id="IPR000048">
    <property type="entry name" value="IQ_motif_EF-hand-BS"/>
</dbReference>
<organism evidence="7 8">
    <name type="scientific">Nannospalax galili</name>
    <name type="common">Northern Israeli blind subterranean mole rat</name>
    <name type="synonym">Spalax galili</name>
    <dbReference type="NCBI Taxonomy" id="1026970"/>
    <lineage>
        <taxon>Eukaryota</taxon>
        <taxon>Metazoa</taxon>
        <taxon>Chordata</taxon>
        <taxon>Craniata</taxon>
        <taxon>Vertebrata</taxon>
        <taxon>Euteleostomi</taxon>
        <taxon>Mammalia</taxon>
        <taxon>Eutheria</taxon>
        <taxon>Euarchontoglires</taxon>
        <taxon>Glires</taxon>
        <taxon>Rodentia</taxon>
        <taxon>Myomorpha</taxon>
        <taxon>Muroidea</taxon>
        <taxon>Spalacidae</taxon>
        <taxon>Spalacinae</taxon>
        <taxon>Nannospalax</taxon>
    </lineage>
</organism>
<dbReference type="Gene3D" id="1.20.5.190">
    <property type="match status" value="3"/>
</dbReference>
<dbReference type="OMA" id="ITAKHQP"/>
<dbReference type="Ensembl" id="ENSNGAT00000018335.1">
    <property type="protein sequence ID" value="ENSNGAP00000012769.1"/>
    <property type="gene ID" value="ENSNGAG00000014525.1"/>
</dbReference>
<feature type="compositionally biased region" description="Polar residues" evidence="6">
    <location>
        <begin position="414"/>
        <end position="426"/>
    </location>
</feature>
<evidence type="ECO:0000256" key="3">
    <source>
        <dbReference type="ARBA" id="ARBA00057744"/>
    </source>
</evidence>
<protein>
    <recommendedName>
        <fullName evidence="5">IQ domain-containing protein N</fullName>
    </recommendedName>
</protein>
<dbReference type="FunFam" id="1.20.5.190:FF:000021">
    <property type="entry name" value="IQ motif containing N"/>
    <property type="match status" value="1"/>
</dbReference>
<sequence>LQLQHPSSPSGPCLSHPQPAPIHQEKVAMPCSPPQHDSCLPKEPVPPLQPVPRLWAVVESQAFKNILVDEMDMMVSRAATVIQANWKGYRLRQKLISQMMAAKGIQEAWRRFSTRRLVRSNRPTVRKKVKEDEGDIPYHPPQQVRFHAPEDLLPAVVNKETQLPSSNNLLQSKAAPGPCIGGAARGGLAPQQAVTGRLSGPKHQHCMLTKTVRSSCLIRQLEGDTTKGSRSTKAGIQEQVASVRSGQAVPGPMKTQTQVHTEADAPKALPHPHPVTKTPIKTYPIVSTPKSPATTYTAPKVAPQTCPTPLVTVTKMQSLTCPVSPMTKPPAHIRLNPSLSNTIPQVCSTVPATRTPPQGYVVTPAVKSPPRPGVPVTRSPMQTGPGLVMVKTSPQTHPVTAMTRSHPQTCPDMSKTSSQSAPITKPSPQTRLVAMITKTPAQIRSVAAVLRTLCLVPTAAAKSPKVPPQPPMATGIPNATFQDHLSSPKAKATMSTKQTTMVIRAASQLYMCSLHRHLDTVAPKHPVKTPLEAEKTKPGPPRPLKRDVAPKTNRTAVTRALSWTKVTEDRTKSLAQVQQKAEVVKVHAKVYMPVEMTVTLSQAQLAVPLTKASSQDQPATPQPQLQLATHLTQAPPQPCPTSVLTMVPPEGRHLAMCPSTTQPSLPLAVHLMTHSAQPHPAGEQARTLSQTHPSMCPSVAHPPMVLPEGHLNMCLPTTASQMATRLTKVSPQSRPPTEHVKTANTKTTKTTCHVCPPAKLSKAPSPAQLITGLAKAPQSQAQPATETAKCPLATHSASNLAGKTQSQPLLSASKASVQFWQHFGTLSTGPHTKSDDRGRTQAHGHMQNKATQNSRSVATDTQGMLLPLLTPTGHSVCSTDPWGDSGRARTPPPPPVPSQAVSCHDLAASIASLCAELVATLGSPEDLCALLAKTLSQVEVRPVLSQALSQEVLGASVVKALPQGMLGMALMKALLWGELGVTLSQALSRGELHPELSKATQGELAEVLCKALTDDERATLSQALCQGELGAVFTQSLEQMAQRTGAFPLKATSKTAGSRMTAPAPVEVTCSGSLSVAWGPTLGPVQPQCSKGPVDTCPAAGQSWNSVDPSVAVRAKVGTQAPRGMWHPTRGQGPWDPKRMEALDHKPSAELLVSGRAMEKVIVQAAVTIQAGTRGYLVRRTIKVWHQRASVIQATWRGYRVRRNLVRLLRAATVIQATWRGYSIRRDQARQALLPTMWQESGGRATGASNHRSSEHRSFLSCQPDICSVCQSLGPRVETPLRVVMLVGSQPRTCHVCGHTLSTRVVQGFGQGISGRSGPQWASVSQQGPWSTWEQRAATIIQATWRGYRTRHLLRQQQSAAKMVQAIWRGHYTRSCLTTDALLGQGGPWDISRDTSHRASRAYSIHWPGV</sequence>
<feature type="region of interest" description="Disordered" evidence="6">
    <location>
        <begin position="728"/>
        <end position="750"/>
    </location>
</feature>
<feature type="compositionally biased region" description="Polar residues" evidence="6">
    <location>
        <begin position="848"/>
        <end position="857"/>
    </location>
</feature>
<dbReference type="FunFam" id="1.20.5.190:FF:000041">
    <property type="entry name" value="IQ motif containing N"/>
    <property type="match status" value="1"/>
</dbReference>
<gene>
    <name evidence="7" type="primary">Iqcn</name>
</gene>
<name>A0A8C6W7A8_NANGA</name>
<evidence type="ECO:0000256" key="2">
    <source>
        <dbReference type="ARBA" id="ARBA00022737"/>
    </source>
</evidence>
<evidence type="ECO:0000313" key="8">
    <source>
        <dbReference type="Proteomes" id="UP000694381"/>
    </source>
</evidence>
<keyword evidence="1" id="KW-0217">Developmental protein</keyword>
<feature type="region of interest" description="Disordered" evidence="6">
    <location>
        <begin position="358"/>
        <end position="385"/>
    </location>
</feature>
<feature type="region of interest" description="Disordered" evidence="6">
    <location>
        <begin position="398"/>
        <end position="426"/>
    </location>
</feature>
<feature type="region of interest" description="Disordered" evidence="6">
    <location>
        <begin position="826"/>
        <end position="857"/>
    </location>
</feature>
<proteinExistence type="predicted"/>
<evidence type="ECO:0000313" key="7">
    <source>
        <dbReference type="Ensembl" id="ENSNGAP00000012769.1"/>
    </source>
</evidence>
<dbReference type="Proteomes" id="UP000694381">
    <property type="component" value="Unassembled WGS sequence"/>
</dbReference>
<feature type="compositionally biased region" description="Polar residues" evidence="6">
    <location>
        <begin position="398"/>
        <end position="408"/>
    </location>
</feature>
<dbReference type="CDD" id="cd23767">
    <property type="entry name" value="IQCD"/>
    <property type="match status" value="5"/>
</dbReference>
<dbReference type="PROSITE" id="PS50096">
    <property type="entry name" value="IQ"/>
    <property type="match status" value="6"/>
</dbReference>
<dbReference type="SUPFAM" id="SSF52540">
    <property type="entry name" value="P-loop containing nucleoside triphosphate hydrolases"/>
    <property type="match status" value="1"/>
</dbReference>
<dbReference type="GeneTree" id="ENSGT00940000156018"/>
<dbReference type="SMART" id="SM00015">
    <property type="entry name" value="IQ"/>
    <property type="match status" value="7"/>
</dbReference>
<feature type="region of interest" description="Disordered" evidence="6">
    <location>
        <begin position="878"/>
        <end position="899"/>
    </location>
</feature>
<evidence type="ECO:0000256" key="6">
    <source>
        <dbReference type="SAM" id="MobiDB-lite"/>
    </source>
</evidence>